<gene>
    <name evidence="1" type="ORF">GT728_07965</name>
</gene>
<dbReference type="AlphaFoldDB" id="A0A6L8T0S3"/>
<evidence type="ECO:0000313" key="1">
    <source>
        <dbReference type="EMBL" id="MZL33139.1"/>
    </source>
</evidence>
<reference evidence="1 2" key="1">
    <citation type="journal article" date="2019" name="Nat. Med.">
        <title>A library of human gut bacterial isolates paired with longitudinal multiomics data enables mechanistic microbiome research.</title>
        <authorList>
            <person name="Poyet M."/>
            <person name="Groussin M."/>
            <person name="Gibbons S.M."/>
            <person name="Avila-Pacheco J."/>
            <person name="Jiang X."/>
            <person name="Kearney S.M."/>
            <person name="Perrotta A.R."/>
            <person name="Berdy B."/>
            <person name="Zhao S."/>
            <person name="Lieberman T.D."/>
            <person name="Swanson P.K."/>
            <person name="Smith M."/>
            <person name="Roesemann S."/>
            <person name="Alexander J.E."/>
            <person name="Rich S.A."/>
            <person name="Livny J."/>
            <person name="Vlamakis H."/>
            <person name="Clish C."/>
            <person name="Bullock K."/>
            <person name="Deik A."/>
            <person name="Scott J."/>
            <person name="Pierce K.A."/>
            <person name="Xavier R.J."/>
            <person name="Alm E.J."/>
        </authorList>
    </citation>
    <scope>NUCLEOTIDE SEQUENCE [LARGE SCALE GENOMIC DNA]</scope>
    <source>
        <strain evidence="1 2">BIOML-A1</strain>
    </source>
</reference>
<evidence type="ECO:0000313" key="2">
    <source>
        <dbReference type="Proteomes" id="UP000477285"/>
    </source>
</evidence>
<protein>
    <submittedName>
        <fullName evidence="1">Uncharacterized protein</fullName>
    </submittedName>
</protein>
<accession>A0A6L8T0S3</accession>
<name>A0A6L8T0S3_9FIRM</name>
<organism evidence="1 2">
    <name type="scientific">Blautia wexlerae</name>
    <dbReference type="NCBI Taxonomy" id="418240"/>
    <lineage>
        <taxon>Bacteria</taxon>
        <taxon>Bacillati</taxon>
        <taxon>Bacillota</taxon>
        <taxon>Clostridia</taxon>
        <taxon>Lachnospirales</taxon>
        <taxon>Lachnospiraceae</taxon>
        <taxon>Blautia</taxon>
    </lineage>
</organism>
<proteinExistence type="predicted"/>
<comment type="caution">
    <text evidence="1">The sequence shown here is derived from an EMBL/GenBank/DDBJ whole genome shotgun (WGS) entry which is preliminary data.</text>
</comment>
<dbReference type="Proteomes" id="UP000477285">
    <property type="component" value="Unassembled WGS sequence"/>
</dbReference>
<sequence length="177" mass="21033">MYLEKPIEELMKLIEESGYSTYASWKIQHEMEEAKRLYDYLIEVQGVPDEETLKRGMSVVVVRYYLFLLNRLKYILPYDAMGCQFSVPLFLLEEFRDENILEKIKNFGGIYTWLESCELEHEIQKFITVHLDPRGIILYMDILSHRQDKNDIMPEPAVKLSMEKWITKKNGTEYACS</sequence>
<dbReference type="RefSeq" id="WP_119242579.1">
    <property type="nucleotide sequence ID" value="NZ_AP031426.1"/>
</dbReference>
<dbReference type="EMBL" id="WWVQ01000014">
    <property type="protein sequence ID" value="MZL33139.1"/>
    <property type="molecule type" value="Genomic_DNA"/>
</dbReference>